<comment type="caution">
    <text evidence="2">The sequence shown here is derived from an EMBL/GenBank/DDBJ whole genome shotgun (WGS) entry which is preliminary data.</text>
</comment>
<evidence type="ECO:0000256" key="1">
    <source>
        <dbReference type="SAM" id="SignalP"/>
    </source>
</evidence>
<gene>
    <name evidence="2" type="ORF">N7496_009730</name>
</gene>
<evidence type="ECO:0000313" key="3">
    <source>
        <dbReference type="Proteomes" id="UP001147782"/>
    </source>
</evidence>
<reference evidence="2" key="1">
    <citation type="submission" date="2022-11" db="EMBL/GenBank/DDBJ databases">
        <authorList>
            <person name="Petersen C."/>
        </authorList>
    </citation>
    <scope>NUCLEOTIDE SEQUENCE</scope>
    <source>
        <strain evidence="2">IBT 29864</strain>
    </source>
</reference>
<dbReference type="OrthoDB" id="2583188at2759"/>
<feature type="chain" id="PRO_5040813030" description="DUF4185 domain-containing protein" evidence="1">
    <location>
        <begin position="17"/>
        <end position="374"/>
    </location>
</feature>
<accession>A0A9W9V081</accession>
<reference evidence="2" key="2">
    <citation type="journal article" date="2023" name="IMA Fungus">
        <title>Comparative genomic study of the Penicillium genus elucidates a diverse pangenome and 15 lateral gene transfer events.</title>
        <authorList>
            <person name="Petersen C."/>
            <person name="Sorensen T."/>
            <person name="Nielsen M.R."/>
            <person name="Sondergaard T.E."/>
            <person name="Sorensen J.L."/>
            <person name="Fitzpatrick D.A."/>
            <person name="Frisvad J.C."/>
            <person name="Nielsen K.L."/>
        </authorList>
    </citation>
    <scope>NUCLEOTIDE SEQUENCE</scope>
    <source>
        <strain evidence="2">IBT 29864</strain>
    </source>
</reference>
<evidence type="ECO:0000313" key="2">
    <source>
        <dbReference type="EMBL" id="KAJ5364017.1"/>
    </source>
</evidence>
<dbReference type="EMBL" id="JAPZBS010000008">
    <property type="protein sequence ID" value="KAJ5364017.1"/>
    <property type="molecule type" value="Genomic_DNA"/>
</dbReference>
<feature type="signal peptide" evidence="1">
    <location>
        <begin position="1"/>
        <end position="16"/>
    </location>
</feature>
<proteinExistence type="predicted"/>
<keyword evidence="1" id="KW-0732">Signal</keyword>
<evidence type="ECO:0008006" key="4">
    <source>
        <dbReference type="Google" id="ProtNLM"/>
    </source>
</evidence>
<organism evidence="2 3">
    <name type="scientific">Penicillium cataractarum</name>
    <dbReference type="NCBI Taxonomy" id="2100454"/>
    <lineage>
        <taxon>Eukaryota</taxon>
        <taxon>Fungi</taxon>
        <taxon>Dikarya</taxon>
        <taxon>Ascomycota</taxon>
        <taxon>Pezizomycotina</taxon>
        <taxon>Eurotiomycetes</taxon>
        <taxon>Eurotiomycetidae</taxon>
        <taxon>Eurotiales</taxon>
        <taxon>Aspergillaceae</taxon>
        <taxon>Penicillium</taxon>
    </lineage>
</organism>
<dbReference type="GeneID" id="81441822"/>
<sequence>MHKRFLLCALAQATLATPESIQKRGASNPVVKGTPQVVGILADPSLNRDSCGSSVFEGRALWVCRDTQHYDTNGIPNLPIFTSSASWTDLITGGGSNLIMYGNNNDQSFYPLVPGNCDDNQAGVCSDGTRYPLWANAPPLVTSSDSSSRTGYTWISNYHISGLTNLVADPSVTLYRVKYTSGAEDLPQAEIINSAFWAENEIPYGNYGGVVQSGTAYLWGQSSDKNVALARVALGSIEDSSQYEFYVNGAWTTTKPALGDDAAIIGNASAGGQGTYYYSQPWQSYVWIGQAGISVSADFYITTAPAPEGPWIEPVHFYSGVNGNFSLGAYSLQANPGLSPADQNEIYLTYTKTDAVGDNVALYTTPLILVQWES</sequence>
<name>A0A9W9V081_9EURO</name>
<dbReference type="RefSeq" id="XP_056551643.1">
    <property type="nucleotide sequence ID" value="XM_056702643.1"/>
</dbReference>
<dbReference type="AlphaFoldDB" id="A0A9W9V081"/>
<keyword evidence="3" id="KW-1185">Reference proteome</keyword>
<protein>
    <recommendedName>
        <fullName evidence="4">DUF4185 domain-containing protein</fullName>
    </recommendedName>
</protein>
<dbReference type="Proteomes" id="UP001147782">
    <property type="component" value="Unassembled WGS sequence"/>
</dbReference>